<dbReference type="InterPro" id="IPR001633">
    <property type="entry name" value="EAL_dom"/>
</dbReference>
<feature type="domain" description="HAMP" evidence="5">
    <location>
        <begin position="41"/>
        <end position="93"/>
    </location>
</feature>
<dbReference type="Gene3D" id="3.30.70.270">
    <property type="match status" value="1"/>
</dbReference>
<dbReference type="InterPro" id="IPR000014">
    <property type="entry name" value="PAS"/>
</dbReference>
<evidence type="ECO:0000259" key="2">
    <source>
        <dbReference type="PROSITE" id="PS50112"/>
    </source>
</evidence>
<dbReference type="CDD" id="cd06225">
    <property type="entry name" value="HAMP"/>
    <property type="match status" value="1"/>
</dbReference>
<dbReference type="InterPro" id="IPR013767">
    <property type="entry name" value="PAS_fold"/>
</dbReference>
<dbReference type="InterPro" id="IPR035965">
    <property type="entry name" value="PAS-like_dom_sf"/>
</dbReference>
<feature type="coiled-coil region" evidence="1">
    <location>
        <begin position="74"/>
        <end position="126"/>
    </location>
</feature>
<dbReference type="InterPro" id="IPR000700">
    <property type="entry name" value="PAS-assoc_C"/>
</dbReference>
<dbReference type="Gene3D" id="3.30.450.20">
    <property type="entry name" value="PAS domain"/>
    <property type="match status" value="1"/>
</dbReference>
<dbReference type="SMART" id="SM00267">
    <property type="entry name" value="GGDEF"/>
    <property type="match status" value="1"/>
</dbReference>
<dbReference type="InterPro" id="IPR035919">
    <property type="entry name" value="EAL_sf"/>
</dbReference>
<feature type="domain" description="GGDEF" evidence="6">
    <location>
        <begin position="279"/>
        <end position="412"/>
    </location>
</feature>
<dbReference type="PROSITE" id="PS50887">
    <property type="entry name" value="GGDEF"/>
    <property type="match status" value="1"/>
</dbReference>
<feature type="domain" description="EAL" evidence="4">
    <location>
        <begin position="421"/>
        <end position="675"/>
    </location>
</feature>
<dbReference type="CDD" id="cd01949">
    <property type="entry name" value="GGDEF"/>
    <property type="match status" value="1"/>
</dbReference>
<dbReference type="GO" id="GO:0016020">
    <property type="term" value="C:membrane"/>
    <property type="evidence" value="ECO:0007669"/>
    <property type="project" value="InterPro"/>
</dbReference>
<evidence type="ECO:0000259" key="5">
    <source>
        <dbReference type="PROSITE" id="PS50885"/>
    </source>
</evidence>
<dbReference type="NCBIfam" id="TIGR00229">
    <property type="entry name" value="sensory_box"/>
    <property type="match status" value="1"/>
</dbReference>
<evidence type="ECO:0000259" key="6">
    <source>
        <dbReference type="PROSITE" id="PS50887"/>
    </source>
</evidence>
<dbReference type="EC" id="3.1.4.52" evidence="7"/>
<keyword evidence="7" id="KW-0378">Hydrolase</keyword>
<dbReference type="PANTHER" id="PTHR44757:SF2">
    <property type="entry name" value="BIOFILM ARCHITECTURE MAINTENANCE PROTEIN MBAA"/>
    <property type="match status" value="1"/>
</dbReference>
<dbReference type="PROSITE" id="PS50885">
    <property type="entry name" value="HAMP"/>
    <property type="match status" value="1"/>
</dbReference>
<dbReference type="PROSITE" id="PS50112">
    <property type="entry name" value="PAS"/>
    <property type="match status" value="1"/>
</dbReference>
<dbReference type="InterPro" id="IPR052155">
    <property type="entry name" value="Biofilm_reg_signaling"/>
</dbReference>
<dbReference type="Gene3D" id="3.20.20.450">
    <property type="entry name" value="EAL domain"/>
    <property type="match status" value="1"/>
</dbReference>
<dbReference type="InterPro" id="IPR000160">
    <property type="entry name" value="GGDEF_dom"/>
</dbReference>
<dbReference type="GO" id="GO:0071111">
    <property type="term" value="F:cyclic-guanylate-specific phosphodiesterase activity"/>
    <property type="evidence" value="ECO:0007669"/>
    <property type="project" value="UniProtKB-EC"/>
</dbReference>
<dbReference type="FunFam" id="3.30.70.270:FF:000001">
    <property type="entry name" value="Diguanylate cyclase domain protein"/>
    <property type="match status" value="1"/>
</dbReference>
<dbReference type="PROSITE" id="PS50113">
    <property type="entry name" value="PAC"/>
    <property type="match status" value="1"/>
</dbReference>
<dbReference type="InterPro" id="IPR043128">
    <property type="entry name" value="Rev_trsase/Diguanyl_cyclase"/>
</dbReference>
<proteinExistence type="predicted"/>
<keyword evidence="1" id="KW-0175">Coiled coil</keyword>
<dbReference type="PROSITE" id="PS50883">
    <property type="entry name" value="EAL"/>
    <property type="match status" value="1"/>
</dbReference>
<dbReference type="PANTHER" id="PTHR44757">
    <property type="entry name" value="DIGUANYLATE CYCLASE DGCP"/>
    <property type="match status" value="1"/>
</dbReference>
<accession>A0A1J5R267</accession>
<evidence type="ECO:0000256" key="1">
    <source>
        <dbReference type="SAM" id="Coils"/>
    </source>
</evidence>
<comment type="caution">
    <text evidence="7">The sequence shown here is derived from an EMBL/GenBank/DDBJ whole genome shotgun (WGS) entry which is preliminary data.</text>
</comment>
<dbReference type="Gene3D" id="6.10.340.10">
    <property type="match status" value="1"/>
</dbReference>
<dbReference type="GO" id="GO:0007165">
    <property type="term" value="P:signal transduction"/>
    <property type="evidence" value="ECO:0007669"/>
    <property type="project" value="InterPro"/>
</dbReference>
<evidence type="ECO:0000313" key="7">
    <source>
        <dbReference type="EMBL" id="OIQ90041.1"/>
    </source>
</evidence>
<feature type="domain" description="PAS" evidence="2">
    <location>
        <begin position="123"/>
        <end position="193"/>
    </location>
</feature>
<dbReference type="InterPro" id="IPR003660">
    <property type="entry name" value="HAMP_dom"/>
</dbReference>
<dbReference type="Pfam" id="PF00563">
    <property type="entry name" value="EAL"/>
    <property type="match status" value="1"/>
</dbReference>
<gene>
    <name evidence="7" type="primary">gmr_136</name>
    <name evidence="7" type="ORF">GALL_280400</name>
</gene>
<dbReference type="AlphaFoldDB" id="A0A1J5R267"/>
<dbReference type="SUPFAM" id="SSF55785">
    <property type="entry name" value="PYP-like sensor domain (PAS domain)"/>
    <property type="match status" value="1"/>
</dbReference>
<dbReference type="Pfam" id="PF00990">
    <property type="entry name" value="GGDEF"/>
    <property type="match status" value="1"/>
</dbReference>
<organism evidence="7">
    <name type="scientific">mine drainage metagenome</name>
    <dbReference type="NCBI Taxonomy" id="410659"/>
    <lineage>
        <taxon>unclassified sequences</taxon>
        <taxon>metagenomes</taxon>
        <taxon>ecological metagenomes</taxon>
    </lineage>
</organism>
<dbReference type="GO" id="GO:0006355">
    <property type="term" value="P:regulation of DNA-templated transcription"/>
    <property type="evidence" value="ECO:0007669"/>
    <property type="project" value="InterPro"/>
</dbReference>
<dbReference type="Pfam" id="PF00989">
    <property type="entry name" value="PAS"/>
    <property type="match status" value="1"/>
</dbReference>
<feature type="domain" description="PAC" evidence="3">
    <location>
        <begin position="195"/>
        <end position="247"/>
    </location>
</feature>
<dbReference type="SMART" id="SM00052">
    <property type="entry name" value="EAL"/>
    <property type="match status" value="1"/>
</dbReference>
<reference evidence="7" key="1">
    <citation type="submission" date="2016-10" db="EMBL/GenBank/DDBJ databases">
        <title>Sequence of Gallionella enrichment culture.</title>
        <authorList>
            <person name="Poehlein A."/>
            <person name="Muehling M."/>
            <person name="Daniel R."/>
        </authorList>
    </citation>
    <scope>NUCLEOTIDE SEQUENCE</scope>
</reference>
<name>A0A1J5R267_9ZZZZ</name>
<dbReference type="SUPFAM" id="SSF55073">
    <property type="entry name" value="Nucleotide cyclase"/>
    <property type="match status" value="1"/>
</dbReference>
<dbReference type="NCBIfam" id="TIGR00254">
    <property type="entry name" value="GGDEF"/>
    <property type="match status" value="1"/>
</dbReference>
<evidence type="ECO:0000259" key="3">
    <source>
        <dbReference type="PROSITE" id="PS50113"/>
    </source>
</evidence>
<dbReference type="SMART" id="SM00304">
    <property type="entry name" value="HAMP"/>
    <property type="match status" value="1"/>
</dbReference>
<sequence>MVLELSTASMQARRRELLLTGILTTLGGLLFGCLLAVRLARGVIGPIVEVGKVVERIGKGELSARVAVDGNSSLRRLEQGVNQMAARIESGQEELQRRIAEATAELRIKKEEAELAAQALSEANSELVTIMEANPDILYVIDRKGRLTKWNSSFESFCGLTHAEMMHKPATEFVWEEDRGAVTKGIADVFEKGAASIEVRIVRHDGAPVPYLCNGVVLMDAHGEVTGFTGTGRDIAKKRESDELIWQQANFDALTGLPNRRMFHDRLDQELKKAHRAGLPLALMFLDLDRFKDVNDTLGHDVGDILLKDTARRLSGCVRESDTVARLGGDEFTVVLGELEDPGSVERVAQEILKHLAEPFQLGNETAYISASIGITLYPEDGTAVDELLKNADQAMYAAKSQGRNRCSYFTPSMQEAAQTRMRLARDLRGALAGNQFCLHYQPILALTTGVIHKAEALIRWQHPVRGLVGPAEFIAIAEDTGLIADIGNWVFREAARQTRRWRAQQPEFQVSVNMSPVQFHNNDGSQAAWFEHLQHIGLPGQAIVVEITEGLLLDARPEVKDKLLAFRDKGIQVSLDDFGTGYSSLSYLKKFDIDYLKIDQSFVRNLAPASDDLALCEAIIVMAHKLGLQVIAEGIESAAQRALLAAAGCDYGQGYLFSRPVPAAEFGKLLGGGSVRV</sequence>
<dbReference type="InterPro" id="IPR029787">
    <property type="entry name" value="Nucleotide_cyclase"/>
</dbReference>
<dbReference type="CDD" id="cd01948">
    <property type="entry name" value="EAL"/>
    <property type="match status" value="1"/>
</dbReference>
<dbReference type="SUPFAM" id="SSF141868">
    <property type="entry name" value="EAL domain-like"/>
    <property type="match status" value="1"/>
</dbReference>
<dbReference type="SMART" id="SM00091">
    <property type="entry name" value="PAS"/>
    <property type="match status" value="1"/>
</dbReference>
<protein>
    <submittedName>
        <fullName evidence="7">Cyclic di-GMP phosphodiesterase Gmr</fullName>
        <ecNumber evidence="7">3.1.4.52</ecNumber>
    </submittedName>
</protein>
<dbReference type="Pfam" id="PF00672">
    <property type="entry name" value="HAMP"/>
    <property type="match status" value="1"/>
</dbReference>
<evidence type="ECO:0000259" key="4">
    <source>
        <dbReference type="PROSITE" id="PS50883"/>
    </source>
</evidence>
<dbReference type="CDD" id="cd00130">
    <property type="entry name" value="PAS"/>
    <property type="match status" value="1"/>
</dbReference>
<dbReference type="SUPFAM" id="SSF158472">
    <property type="entry name" value="HAMP domain-like"/>
    <property type="match status" value="1"/>
</dbReference>
<dbReference type="EMBL" id="MLJW01000306">
    <property type="protein sequence ID" value="OIQ90041.1"/>
    <property type="molecule type" value="Genomic_DNA"/>
</dbReference>